<keyword evidence="10" id="KW-1133">Transmembrane helix</keyword>
<evidence type="ECO:0000256" key="10">
    <source>
        <dbReference type="SAM" id="Phobius"/>
    </source>
</evidence>
<reference evidence="12 13" key="1">
    <citation type="submission" date="2019-07" db="EMBL/GenBank/DDBJ databases">
        <title>Whole genome shotgun sequence of Clostridium butyricum NBRC 3858.</title>
        <authorList>
            <person name="Hosoyama A."/>
            <person name="Uohara A."/>
            <person name="Ohji S."/>
            <person name="Ichikawa N."/>
        </authorList>
    </citation>
    <scope>NUCLEOTIDE SEQUENCE [LARGE SCALE GENOMIC DNA]</scope>
    <source>
        <strain evidence="12 13">NBRC 3858</strain>
    </source>
</reference>
<dbReference type="InterPro" id="IPR050482">
    <property type="entry name" value="Sensor_HK_TwoCompSys"/>
</dbReference>
<dbReference type="Pfam" id="PF02518">
    <property type="entry name" value="HATPase_c"/>
    <property type="match status" value="1"/>
</dbReference>
<evidence type="ECO:0000256" key="3">
    <source>
        <dbReference type="ARBA" id="ARBA00022553"/>
    </source>
</evidence>
<dbReference type="Gene3D" id="3.30.565.10">
    <property type="entry name" value="Histidine kinase-like ATPase, C-terminal domain"/>
    <property type="match status" value="1"/>
</dbReference>
<dbReference type="EC" id="2.7.13.3" evidence="2"/>
<keyword evidence="9" id="KW-0175">Coiled coil</keyword>
<dbReference type="GO" id="GO:0000155">
    <property type="term" value="F:phosphorelay sensor kinase activity"/>
    <property type="evidence" value="ECO:0007669"/>
    <property type="project" value="InterPro"/>
</dbReference>
<keyword evidence="10" id="KW-0472">Membrane</keyword>
<comment type="catalytic activity">
    <reaction evidence="1">
        <text>ATP + protein L-histidine = ADP + protein N-phospho-L-histidine.</text>
        <dbReference type="EC" id="2.7.13.3"/>
    </reaction>
</comment>
<organism evidence="12 13">
    <name type="scientific">Clostridium butyricum</name>
    <dbReference type="NCBI Taxonomy" id="1492"/>
    <lineage>
        <taxon>Bacteria</taxon>
        <taxon>Bacillati</taxon>
        <taxon>Bacillota</taxon>
        <taxon>Clostridia</taxon>
        <taxon>Eubacteriales</taxon>
        <taxon>Clostridiaceae</taxon>
        <taxon>Clostridium</taxon>
    </lineage>
</organism>
<dbReference type="PANTHER" id="PTHR24421:SF10">
    <property type="entry name" value="NITRATE_NITRITE SENSOR PROTEIN NARQ"/>
    <property type="match status" value="1"/>
</dbReference>
<dbReference type="RefSeq" id="WP_024040466.1">
    <property type="nucleotide sequence ID" value="NZ_BKBC01000011.1"/>
</dbReference>
<feature type="transmembrane region" description="Helical" evidence="10">
    <location>
        <begin position="12"/>
        <end position="36"/>
    </location>
</feature>
<feature type="transmembrane region" description="Helical" evidence="10">
    <location>
        <begin position="170"/>
        <end position="196"/>
    </location>
</feature>
<keyword evidence="8" id="KW-0902">Two-component regulatory system</keyword>
<dbReference type="InterPro" id="IPR011712">
    <property type="entry name" value="Sig_transdc_His_kin_sub3_dim/P"/>
</dbReference>
<dbReference type="AlphaFoldDB" id="A0A512TK95"/>
<feature type="coiled-coil region" evidence="9">
    <location>
        <begin position="207"/>
        <end position="234"/>
    </location>
</feature>
<keyword evidence="3" id="KW-0597">Phosphoprotein</keyword>
<dbReference type="Proteomes" id="UP000321089">
    <property type="component" value="Unassembled WGS sequence"/>
</dbReference>
<dbReference type="CDD" id="cd16917">
    <property type="entry name" value="HATPase_UhpB-NarQ-NarX-like"/>
    <property type="match status" value="1"/>
</dbReference>
<dbReference type="GO" id="GO:0046983">
    <property type="term" value="F:protein dimerization activity"/>
    <property type="evidence" value="ECO:0007669"/>
    <property type="project" value="InterPro"/>
</dbReference>
<evidence type="ECO:0000256" key="7">
    <source>
        <dbReference type="ARBA" id="ARBA00022840"/>
    </source>
</evidence>
<dbReference type="EMBL" id="BKBC01000011">
    <property type="protein sequence ID" value="GEQ20656.1"/>
    <property type="molecule type" value="Genomic_DNA"/>
</dbReference>
<evidence type="ECO:0000259" key="11">
    <source>
        <dbReference type="SMART" id="SM00387"/>
    </source>
</evidence>
<evidence type="ECO:0000256" key="4">
    <source>
        <dbReference type="ARBA" id="ARBA00022679"/>
    </source>
</evidence>
<comment type="caution">
    <text evidence="12">The sequence shown here is derived from an EMBL/GenBank/DDBJ whole genome shotgun (WGS) entry which is preliminary data.</text>
</comment>
<dbReference type="InterPro" id="IPR003594">
    <property type="entry name" value="HATPase_dom"/>
</dbReference>
<dbReference type="GO" id="GO:0016020">
    <property type="term" value="C:membrane"/>
    <property type="evidence" value="ECO:0007669"/>
    <property type="project" value="InterPro"/>
</dbReference>
<name>A0A512TK95_CLOBU</name>
<dbReference type="InterPro" id="IPR036890">
    <property type="entry name" value="HATPase_C_sf"/>
</dbReference>
<evidence type="ECO:0000256" key="8">
    <source>
        <dbReference type="ARBA" id="ARBA00023012"/>
    </source>
</evidence>
<evidence type="ECO:0000256" key="2">
    <source>
        <dbReference type="ARBA" id="ARBA00012438"/>
    </source>
</evidence>
<evidence type="ECO:0000256" key="9">
    <source>
        <dbReference type="SAM" id="Coils"/>
    </source>
</evidence>
<dbReference type="SMART" id="SM00387">
    <property type="entry name" value="HATPase_c"/>
    <property type="match status" value="1"/>
</dbReference>
<dbReference type="GO" id="GO:0005524">
    <property type="term" value="F:ATP binding"/>
    <property type="evidence" value="ECO:0007669"/>
    <property type="project" value="UniProtKB-KW"/>
</dbReference>
<protein>
    <recommendedName>
        <fullName evidence="2">histidine kinase</fullName>
        <ecNumber evidence="2">2.7.13.3</ecNumber>
    </recommendedName>
</protein>
<evidence type="ECO:0000256" key="6">
    <source>
        <dbReference type="ARBA" id="ARBA00022777"/>
    </source>
</evidence>
<keyword evidence="10" id="KW-0812">Transmembrane</keyword>
<evidence type="ECO:0000256" key="5">
    <source>
        <dbReference type="ARBA" id="ARBA00022741"/>
    </source>
</evidence>
<evidence type="ECO:0000313" key="13">
    <source>
        <dbReference type="Proteomes" id="UP000321089"/>
    </source>
</evidence>
<gene>
    <name evidence="12" type="ORF">CBU02nite_11620</name>
</gene>
<feature type="domain" description="Histidine kinase/HSP90-like ATPase" evidence="11">
    <location>
        <begin position="348"/>
        <end position="434"/>
    </location>
</feature>
<keyword evidence="5" id="KW-0547">Nucleotide-binding</keyword>
<dbReference type="Pfam" id="PF07730">
    <property type="entry name" value="HisKA_3"/>
    <property type="match status" value="1"/>
</dbReference>
<dbReference type="Gene3D" id="1.20.5.1930">
    <property type="match status" value="1"/>
</dbReference>
<dbReference type="PANTHER" id="PTHR24421">
    <property type="entry name" value="NITRATE/NITRITE SENSOR PROTEIN NARX-RELATED"/>
    <property type="match status" value="1"/>
</dbReference>
<keyword evidence="4" id="KW-0808">Transferase</keyword>
<keyword evidence="6 12" id="KW-0418">Kinase</keyword>
<feature type="transmembrane region" description="Helical" evidence="10">
    <location>
        <begin position="56"/>
        <end position="73"/>
    </location>
</feature>
<evidence type="ECO:0000313" key="12">
    <source>
        <dbReference type="EMBL" id="GEQ20656.1"/>
    </source>
</evidence>
<feature type="transmembrane region" description="Helical" evidence="10">
    <location>
        <begin position="132"/>
        <end position="150"/>
    </location>
</feature>
<dbReference type="SUPFAM" id="SSF55874">
    <property type="entry name" value="ATPase domain of HSP90 chaperone/DNA topoisomerase II/histidine kinase"/>
    <property type="match status" value="1"/>
</dbReference>
<accession>A0A512TK95</accession>
<proteinExistence type="predicted"/>
<sequence length="447" mass="52019">MERNKLLSYINYFMKSLNLFIIVCISLIMARTTYLISNSNNAREFLEQIPALPGKPEYTVIISISTYIILWLVMEFKEKIYDRKLCTMIFFYCIEFLLCTVLLITLNMSYNGILLVVIADIIYHIKYKNNRLIFLSIMIVIYILCDYEFVSLKFNIVPFQKYLIYYNMSIQNYVLGIKSMLTSINIMVFILYVVVLMRIQIDENEKILVLNDKLNKANDELKVMNIKLQDYAEKTEKMTETRERNRLAREIHDTIGHALTGIIAGIDACLTIIDYSPESVKNQLTIISKVARQGINDVRRSVKALRPDVLENSYLKDAIEKMLDEMRTTSKCNIIFENEIGELKFDSDEEDAIYRVIQESITNSIRHGKSTKIYVTLYMKKKDLILIITDNGVGCKDIKKGFGIQHMRERVELLNGTINFEGKNGFTIIAHIPIRWGDNYDKSVNCR</sequence>
<evidence type="ECO:0000256" key="1">
    <source>
        <dbReference type="ARBA" id="ARBA00000085"/>
    </source>
</evidence>
<keyword evidence="7" id="KW-0067">ATP-binding</keyword>